<evidence type="ECO:0000313" key="7">
    <source>
        <dbReference type="Proteomes" id="UP000694381"/>
    </source>
</evidence>
<dbReference type="Gene3D" id="1.10.132.60">
    <property type="entry name" value="DNA polymerase family B, C-terminal domain"/>
    <property type="match status" value="1"/>
</dbReference>
<evidence type="ECO:0000259" key="5">
    <source>
        <dbReference type="Pfam" id="PF00136"/>
    </source>
</evidence>
<dbReference type="FunFam" id="1.10.132.60:FF:000005">
    <property type="entry name" value="Putative DNA polymerase zeta catalytic subunit"/>
    <property type="match status" value="1"/>
</dbReference>
<evidence type="ECO:0000256" key="3">
    <source>
        <dbReference type="ARBA" id="ARBA00022695"/>
    </source>
</evidence>
<dbReference type="GO" id="GO:0005634">
    <property type="term" value="C:nucleus"/>
    <property type="evidence" value="ECO:0007669"/>
    <property type="project" value="TreeGrafter"/>
</dbReference>
<dbReference type="GO" id="GO:0000166">
    <property type="term" value="F:nucleotide binding"/>
    <property type="evidence" value="ECO:0007669"/>
    <property type="project" value="InterPro"/>
</dbReference>
<dbReference type="InterPro" id="IPR023211">
    <property type="entry name" value="DNA_pol_palm_dom_sf"/>
</dbReference>
<reference evidence="6" key="2">
    <citation type="submission" date="2025-09" db="UniProtKB">
        <authorList>
            <consortium name="Ensembl"/>
        </authorList>
    </citation>
    <scope>IDENTIFICATION</scope>
</reference>
<dbReference type="InterPro" id="IPR030559">
    <property type="entry name" value="PolZ_Rev3"/>
</dbReference>
<feature type="domain" description="DNA-directed DNA polymerase family B multifunctional" evidence="5">
    <location>
        <begin position="2"/>
        <end position="216"/>
    </location>
</feature>
<dbReference type="GO" id="GO:0042276">
    <property type="term" value="P:error-prone translesion synthesis"/>
    <property type="evidence" value="ECO:0007669"/>
    <property type="project" value="TreeGrafter"/>
</dbReference>
<dbReference type="Pfam" id="PF00136">
    <property type="entry name" value="DNA_pol_B"/>
    <property type="match status" value="1"/>
</dbReference>
<keyword evidence="2" id="KW-0808">Transferase</keyword>
<dbReference type="OMA" id="HESDWNT"/>
<dbReference type="Ensembl" id="ENSNGAT00000031513.1">
    <property type="protein sequence ID" value="ENSNGAP00000025792.1"/>
    <property type="gene ID" value="ENSNGAG00000023631.1"/>
</dbReference>
<dbReference type="InterPro" id="IPR042087">
    <property type="entry name" value="DNA_pol_B_thumb"/>
</dbReference>
<dbReference type="PANTHER" id="PTHR45812:SF1">
    <property type="entry name" value="DNA POLYMERASE ZETA CATALYTIC SUBUNIT"/>
    <property type="match status" value="1"/>
</dbReference>
<keyword evidence="4" id="KW-0239">DNA-directed DNA polymerase</keyword>
<dbReference type="InterPro" id="IPR043502">
    <property type="entry name" value="DNA/RNA_pol_sf"/>
</dbReference>
<dbReference type="InterPro" id="IPR006134">
    <property type="entry name" value="DNA-dir_DNA_pol_B_multi_dom"/>
</dbReference>
<dbReference type="GO" id="GO:0016035">
    <property type="term" value="C:zeta DNA polymerase complex"/>
    <property type="evidence" value="ECO:0007669"/>
    <property type="project" value="InterPro"/>
</dbReference>
<dbReference type="Proteomes" id="UP000694381">
    <property type="component" value="Unassembled WGS sequence"/>
</dbReference>
<evidence type="ECO:0000313" key="6">
    <source>
        <dbReference type="Ensembl" id="ENSNGAP00000025792.1"/>
    </source>
</evidence>
<dbReference type="GeneTree" id="ENSGT00940000156226"/>
<reference evidence="6" key="1">
    <citation type="submission" date="2025-08" db="UniProtKB">
        <authorList>
            <consortium name="Ensembl"/>
        </authorList>
    </citation>
    <scope>IDENTIFICATION</scope>
</reference>
<dbReference type="PANTHER" id="PTHR45812">
    <property type="entry name" value="DNA POLYMERASE ZETA CATALYTIC SUBUNIT"/>
    <property type="match status" value="1"/>
</dbReference>
<sequence>MFVLLKGATKEQSFKIGQEIAEAVTATNPKPVKLKFEKVYLPCVLQTKKRYVGYMYETLDQKDPVFDAKGIETVRRDSCPAVSKILERSLKLLFETRDISLIKQYVQRQCMKLLEGKASIQDFIFAKEYRGSSSYKPGACVPALELTRKMLTYDRRSEPRVGERVPYVIIYGTPGVPLIQLIRRPAEVLQDPTLRLNSTYYITKQILPPLARIFSLIGIDVFSWYHELPRVNTCTSMFVAALFTIAKRWKQPRCPSTDEWIMKMWFIYTIEFYSAVKKDEIMKFVELETVLLSEVTQTQKNKQYMFYLICGS</sequence>
<accession>A0A8C6S1P6</accession>
<keyword evidence="3" id="KW-0548">Nucleotidyltransferase</keyword>
<dbReference type="SUPFAM" id="SSF56672">
    <property type="entry name" value="DNA/RNA polymerases"/>
    <property type="match status" value="1"/>
</dbReference>
<proteinExistence type="predicted"/>
<protein>
    <recommendedName>
        <fullName evidence="1">DNA-directed DNA polymerase</fullName>
        <ecNumber evidence="1">2.7.7.7</ecNumber>
    </recommendedName>
</protein>
<dbReference type="AlphaFoldDB" id="A0A8C6S1P6"/>
<dbReference type="Gene3D" id="3.90.1600.10">
    <property type="entry name" value="Palm domain of DNA polymerase"/>
    <property type="match status" value="1"/>
</dbReference>
<dbReference type="GO" id="GO:0003887">
    <property type="term" value="F:DNA-directed DNA polymerase activity"/>
    <property type="evidence" value="ECO:0007669"/>
    <property type="project" value="UniProtKB-KW"/>
</dbReference>
<keyword evidence="7" id="KW-1185">Reference proteome</keyword>
<evidence type="ECO:0000256" key="2">
    <source>
        <dbReference type="ARBA" id="ARBA00022679"/>
    </source>
</evidence>
<dbReference type="EC" id="2.7.7.7" evidence="1"/>
<evidence type="ECO:0000256" key="4">
    <source>
        <dbReference type="ARBA" id="ARBA00022932"/>
    </source>
</evidence>
<dbReference type="GO" id="GO:0003677">
    <property type="term" value="F:DNA binding"/>
    <property type="evidence" value="ECO:0007669"/>
    <property type="project" value="InterPro"/>
</dbReference>
<name>A0A8C6S1P6_NANGA</name>
<organism evidence="6 7">
    <name type="scientific">Nannospalax galili</name>
    <name type="common">Northern Israeli blind subterranean mole rat</name>
    <name type="synonym">Spalax galili</name>
    <dbReference type="NCBI Taxonomy" id="1026970"/>
    <lineage>
        <taxon>Eukaryota</taxon>
        <taxon>Metazoa</taxon>
        <taxon>Chordata</taxon>
        <taxon>Craniata</taxon>
        <taxon>Vertebrata</taxon>
        <taxon>Euteleostomi</taxon>
        <taxon>Mammalia</taxon>
        <taxon>Eutheria</taxon>
        <taxon>Euarchontoglires</taxon>
        <taxon>Glires</taxon>
        <taxon>Rodentia</taxon>
        <taxon>Myomorpha</taxon>
        <taxon>Muroidea</taxon>
        <taxon>Spalacidae</taxon>
        <taxon>Spalacinae</taxon>
        <taxon>Nannospalax</taxon>
    </lineage>
</organism>
<dbReference type="GO" id="GO:0000724">
    <property type="term" value="P:double-strand break repair via homologous recombination"/>
    <property type="evidence" value="ECO:0007669"/>
    <property type="project" value="TreeGrafter"/>
</dbReference>
<evidence type="ECO:0000256" key="1">
    <source>
        <dbReference type="ARBA" id="ARBA00012417"/>
    </source>
</evidence>